<keyword evidence="5" id="KW-0472">Membrane</keyword>
<dbReference type="EMBL" id="CP034248">
    <property type="protein sequence ID" value="AZK46424.1"/>
    <property type="molecule type" value="Genomic_DNA"/>
</dbReference>
<reference evidence="6 7" key="1">
    <citation type="submission" date="2018-11" db="EMBL/GenBank/DDBJ databases">
        <title>Genome sequencing of Paenibacillus lentus DSM25539(T).</title>
        <authorList>
            <person name="Kook J.-K."/>
            <person name="Park S.-N."/>
            <person name="Lim Y.K."/>
        </authorList>
    </citation>
    <scope>NUCLEOTIDE SEQUENCE [LARGE SCALE GENOMIC DNA]</scope>
    <source>
        <strain evidence="6 7">DSM 25539</strain>
    </source>
</reference>
<gene>
    <name evidence="6" type="ORF">EIM92_09755</name>
</gene>
<evidence type="ECO:0000313" key="7">
    <source>
        <dbReference type="Proteomes" id="UP000273145"/>
    </source>
</evidence>
<name>A0A3Q8S4L0_9BACL</name>
<evidence type="ECO:0000256" key="3">
    <source>
        <dbReference type="ARBA" id="ARBA00022449"/>
    </source>
</evidence>
<dbReference type="NCBIfam" id="NF009314">
    <property type="entry name" value="PRK12674.1-2"/>
    <property type="match status" value="1"/>
</dbReference>
<comment type="subcellular location">
    <subcellularLocation>
        <location evidence="1">Membrane</location>
        <topology evidence="1">Multi-pass membrane protein</topology>
    </subcellularLocation>
</comment>
<feature type="transmembrane region" description="Helical" evidence="5">
    <location>
        <begin position="69"/>
        <end position="91"/>
    </location>
</feature>
<dbReference type="Proteomes" id="UP000273145">
    <property type="component" value="Chromosome"/>
</dbReference>
<dbReference type="RefSeq" id="WP_125082483.1">
    <property type="nucleotide sequence ID" value="NZ_CP034248.1"/>
</dbReference>
<evidence type="ECO:0000256" key="1">
    <source>
        <dbReference type="ARBA" id="ARBA00004141"/>
    </source>
</evidence>
<keyword evidence="7" id="KW-1185">Reference proteome</keyword>
<organism evidence="6 7">
    <name type="scientific">Paenibacillus lentus</name>
    <dbReference type="NCBI Taxonomy" id="1338368"/>
    <lineage>
        <taxon>Bacteria</taxon>
        <taxon>Bacillati</taxon>
        <taxon>Bacillota</taxon>
        <taxon>Bacilli</taxon>
        <taxon>Bacillales</taxon>
        <taxon>Paenibacillaceae</taxon>
        <taxon>Paenibacillus</taxon>
    </lineage>
</organism>
<dbReference type="InterPro" id="IPR005133">
    <property type="entry name" value="PhaG_MnhG_YufB"/>
</dbReference>
<dbReference type="NCBIfam" id="NF009236">
    <property type="entry name" value="PRK12586.1"/>
    <property type="match status" value="1"/>
</dbReference>
<evidence type="ECO:0000256" key="4">
    <source>
        <dbReference type="SAM" id="MobiDB-lite"/>
    </source>
</evidence>
<evidence type="ECO:0000256" key="2">
    <source>
        <dbReference type="ARBA" id="ARBA00008404"/>
    </source>
</evidence>
<sequence>MNVNVVGEFVGATLILIGSIISVISAIGIIRFPDVYTRSHAATKSSTLAVLLTLIGTFLYIWFSDAYISVRVILGIVFVFITAPVSGHLIIRAAYRSNVKLSDSTIEDELGPVLRPSRQEQEQEQPQGSI</sequence>
<feature type="region of interest" description="Disordered" evidence="4">
    <location>
        <begin position="110"/>
        <end position="130"/>
    </location>
</feature>
<dbReference type="Pfam" id="PF03334">
    <property type="entry name" value="PhaG_MnhG_YufB"/>
    <property type="match status" value="1"/>
</dbReference>
<keyword evidence="5" id="KW-0812">Transmembrane</keyword>
<dbReference type="NCBIfam" id="TIGR01300">
    <property type="entry name" value="CPA3_mnhG_phaG"/>
    <property type="match status" value="1"/>
</dbReference>
<dbReference type="GO" id="GO:0016020">
    <property type="term" value="C:membrane"/>
    <property type="evidence" value="ECO:0007669"/>
    <property type="project" value="UniProtKB-SubCell"/>
</dbReference>
<keyword evidence="3" id="KW-0813">Transport</keyword>
<feature type="transmembrane region" description="Helical" evidence="5">
    <location>
        <begin position="12"/>
        <end position="33"/>
    </location>
</feature>
<feature type="transmembrane region" description="Helical" evidence="5">
    <location>
        <begin position="45"/>
        <end position="63"/>
    </location>
</feature>
<evidence type="ECO:0000256" key="5">
    <source>
        <dbReference type="SAM" id="Phobius"/>
    </source>
</evidence>
<dbReference type="GO" id="GO:0015385">
    <property type="term" value="F:sodium:proton antiporter activity"/>
    <property type="evidence" value="ECO:0007669"/>
    <property type="project" value="TreeGrafter"/>
</dbReference>
<comment type="similarity">
    <text evidence="2">Belongs to the CPA3 antiporters (TC 2.A.63) subunit G family.</text>
</comment>
<evidence type="ECO:0000313" key="6">
    <source>
        <dbReference type="EMBL" id="AZK46424.1"/>
    </source>
</evidence>
<dbReference type="PANTHER" id="PTHR34703:SF1">
    <property type="entry name" value="ANTIPORTER SUBUNIT MNHG2-RELATED"/>
    <property type="match status" value="1"/>
</dbReference>
<keyword evidence="5" id="KW-1133">Transmembrane helix</keyword>
<keyword evidence="3" id="KW-0050">Antiport</keyword>
<dbReference type="AlphaFoldDB" id="A0A3Q8S4L0"/>
<dbReference type="PANTHER" id="PTHR34703">
    <property type="entry name" value="ANTIPORTER SUBUNIT MNHG2-RELATED"/>
    <property type="match status" value="1"/>
</dbReference>
<dbReference type="OrthoDB" id="9806575at2"/>
<proteinExistence type="inferred from homology"/>
<accession>A0A3Q8S4L0</accession>
<protein>
    <submittedName>
        <fullName evidence="6">Na+/H+ antiporter subunit G</fullName>
    </submittedName>
</protein>
<dbReference type="KEGG" id="plen:EIM92_09755"/>